<proteinExistence type="predicted"/>
<protein>
    <recommendedName>
        <fullName evidence="3">F-box domain-containing protein</fullName>
    </recommendedName>
</protein>
<name>A0A1Y2GCH5_9FUNG</name>
<dbReference type="Gene3D" id="3.80.10.10">
    <property type="entry name" value="Ribonuclease Inhibitor"/>
    <property type="match status" value="1"/>
</dbReference>
<evidence type="ECO:0000313" key="1">
    <source>
        <dbReference type="EMBL" id="ORZ06999.1"/>
    </source>
</evidence>
<dbReference type="InterPro" id="IPR032675">
    <property type="entry name" value="LRR_dom_sf"/>
</dbReference>
<organism evidence="1 2">
    <name type="scientific">Lobosporangium transversale</name>
    <dbReference type="NCBI Taxonomy" id="64571"/>
    <lineage>
        <taxon>Eukaryota</taxon>
        <taxon>Fungi</taxon>
        <taxon>Fungi incertae sedis</taxon>
        <taxon>Mucoromycota</taxon>
        <taxon>Mortierellomycotina</taxon>
        <taxon>Mortierellomycetes</taxon>
        <taxon>Mortierellales</taxon>
        <taxon>Mortierellaceae</taxon>
        <taxon>Lobosporangium</taxon>
    </lineage>
</organism>
<dbReference type="AlphaFoldDB" id="A0A1Y2GCH5"/>
<dbReference type="RefSeq" id="XP_021877795.1">
    <property type="nucleotide sequence ID" value="XM_022019672.1"/>
</dbReference>
<dbReference type="SUPFAM" id="SSF52047">
    <property type="entry name" value="RNI-like"/>
    <property type="match status" value="1"/>
</dbReference>
<dbReference type="EMBL" id="MCFF01000043">
    <property type="protein sequence ID" value="ORZ06999.1"/>
    <property type="molecule type" value="Genomic_DNA"/>
</dbReference>
<dbReference type="Proteomes" id="UP000193648">
    <property type="component" value="Unassembled WGS sequence"/>
</dbReference>
<accession>A0A1Y2GCH5</accession>
<comment type="caution">
    <text evidence="1">The sequence shown here is derived from an EMBL/GenBank/DDBJ whole genome shotgun (WGS) entry which is preliminary data.</text>
</comment>
<dbReference type="SUPFAM" id="SSF81383">
    <property type="entry name" value="F-box domain"/>
    <property type="match status" value="1"/>
</dbReference>
<keyword evidence="2" id="KW-1185">Reference proteome</keyword>
<evidence type="ECO:0000313" key="2">
    <source>
        <dbReference type="Proteomes" id="UP000193648"/>
    </source>
</evidence>
<dbReference type="GeneID" id="33561517"/>
<evidence type="ECO:0008006" key="3">
    <source>
        <dbReference type="Google" id="ProtNLM"/>
    </source>
</evidence>
<dbReference type="InParanoid" id="A0A1Y2GCH5"/>
<reference evidence="1 2" key="1">
    <citation type="submission" date="2016-07" db="EMBL/GenBank/DDBJ databases">
        <title>Pervasive Adenine N6-methylation of Active Genes in Fungi.</title>
        <authorList>
            <consortium name="DOE Joint Genome Institute"/>
            <person name="Mondo S.J."/>
            <person name="Dannebaum R.O."/>
            <person name="Kuo R.C."/>
            <person name="Labutti K."/>
            <person name="Haridas S."/>
            <person name="Kuo A."/>
            <person name="Salamov A."/>
            <person name="Ahrendt S.R."/>
            <person name="Lipzen A."/>
            <person name="Sullivan W."/>
            <person name="Andreopoulos W.B."/>
            <person name="Clum A."/>
            <person name="Lindquist E."/>
            <person name="Daum C."/>
            <person name="Ramamoorthy G.K."/>
            <person name="Gryganskyi A."/>
            <person name="Culley D."/>
            <person name="Magnuson J.K."/>
            <person name="James T.Y."/>
            <person name="O'Malley M.A."/>
            <person name="Stajich J.E."/>
            <person name="Spatafora J.W."/>
            <person name="Visel A."/>
            <person name="Grigoriev I.V."/>
        </authorList>
    </citation>
    <scope>NUCLEOTIDE SEQUENCE [LARGE SCALE GENOMIC DNA]</scope>
    <source>
        <strain evidence="1 2">NRRL 3116</strain>
    </source>
</reference>
<dbReference type="OrthoDB" id="2355469at2759"/>
<sequence>MDNLKLNPLQIPEILLLIAELLNKRDLLNCIRVSKAFHKTLISLIWKKITVGQGGEPGSKAIQKHNEYIEEITFDSYKFNDSFPEKYESLQRLQPITYKGWCSWPKPIHAINQIKAHSSIITGFNVSRAIKYGPDIWNALLECTSLNHLGVMEVTTYIDVEFDLFLQVCKRLRCLELGHVNFLSRENNEYIFPNIHTLRVDSLSICNLNQNSWYCLGMFIRKCPALRLLAIRLSGTTNELYRELLLQHPWTLNNLSDICFREMRIEDKDMAATLRRMTGLRRLDVFWGRFYQLSLQELLADKQEVVENGQLVQKTRLRRLCETVETLVFGKDSSVAQAILSNCPRLKRLEGPKTTVSEIVNGAEWVCSGLTRLSITLEADIDEETEEGMAKTRIAFKQLGKLTRLEHLNLTRRSLYPHSRTLDMRLRAGLGELANLKRLEVLVVEHDAHQRMQLEDATWMVDNWPNIKYVYGALNDEKETADLLKWFLESHNIRIFA</sequence>
<gene>
    <name evidence="1" type="ORF">BCR41DRAFT_163585</name>
</gene>
<dbReference type="InterPro" id="IPR036047">
    <property type="entry name" value="F-box-like_dom_sf"/>
</dbReference>